<evidence type="ECO:0000256" key="1">
    <source>
        <dbReference type="ARBA" id="ARBA00010982"/>
    </source>
</evidence>
<dbReference type="NCBIfam" id="TIGR01930">
    <property type="entry name" value="AcCoA-C-Actrans"/>
    <property type="match status" value="1"/>
</dbReference>
<keyword evidence="8" id="KW-1185">Reference proteome</keyword>
<dbReference type="InterPro" id="IPR002155">
    <property type="entry name" value="Thiolase"/>
</dbReference>
<dbReference type="Proteomes" id="UP000517712">
    <property type="component" value="Unassembled WGS sequence"/>
</dbReference>
<organism evidence="7 8">
    <name type="scientific">Microbacterium ginsengiterrae</name>
    <dbReference type="NCBI Taxonomy" id="546115"/>
    <lineage>
        <taxon>Bacteria</taxon>
        <taxon>Bacillati</taxon>
        <taxon>Actinomycetota</taxon>
        <taxon>Actinomycetes</taxon>
        <taxon>Micrococcales</taxon>
        <taxon>Microbacteriaceae</taxon>
        <taxon>Microbacterium</taxon>
    </lineage>
</organism>
<dbReference type="InterPro" id="IPR020613">
    <property type="entry name" value="Thiolase_CS"/>
</dbReference>
<proteinExistence type="inferred from homology"/>
<evidence type="ECO:0000313" key="7">
    <source>
        <dbReference type="EMBL" id="MBB5742356.1"/>
    </source>
</evidence>
<evidence type="ECO:0000259" key="6">
    <source>
        <dbReference type="Pfam" id="PF02803"/>
    </source>
</evidence>
<dbReference type="InterPro" id="IPR016039">
    <property type="entry name" value="Thiolase-like"/>
</dbReference>
<dbReference type="CDD" id="cd00751">
    <property type="entry name" value="thiolase"/>
    <property type="match status" value="1"/>
</dbReference>
<dbReference type="EMBL" id="JACHMU010000001">
    <property type="protein sequence ID" value="MBB5742356.1"/>
    <property type="molecule type" value="Genomic_DNA"/>
</dbReference>
<dbReference type="PANTHER" id="PTHR43365:SF1">
    <property type="entry name" value="ACETYL-COA C-ACYLTRANSFERASE"/>
    <property type="match status" value="1"/>
</dbReference>
<accession>A0A7W9CBE7</accession>
<keyword evidence="3 4" id="KW-0012">Acyltransferase</keyword>
<evidence type="ECO:0000313" key="8">
    <source>
        <dbReference type="Proteomes" id="UP000517712"/>
    </source>
</evidence>
<dbReference type="PANTHER" id="PTHR43365">
    <property type="entry name" value="BLR7806 PROTEIN"/>
    <property type="match status" value="1"/>
</dbReference>
<gene>
    <name evidence="7" type="ORF">HD600_000853</name>
</gene>
<feature type="domain" description="Thiolase N-terminal" evidence="5">
    <location>
        <begin position="2"/>
        <end position="206"/>
    </location>
</feature>
<comment type="similarity">
    <text evidence="1 4">Belongs to the thiolase-like superfamily. Thiolase family.</text>
</comment>
<dbReference type="EC" id="2.3.1.9" evidence="7"/>
<dbReference type="Gene3D" id="3.40.47.10">
    <property type="match status" value="2"/>
</dbReference>
<evidence type="ECO:0000256" key="4">
    <source>
        <dbReference type="RuleBase" id="RU003557"/>
    </source>
</evidence>
<comment type="caution">
    <text evidence="7">The sequence shown here is derived from an EMBL/GenBank/DDBJ whole genome shotgun (WGS) entry which is preliminary data.</text>
</comment>
<keyword evidence="2 4" id="KW-0808">Transferase</keyword>
<dbReference type="Pfam" id="PF00108">
    <property type="entry name" value="Thiolase_N"/>
    <property type="match status" value="1"/>
</dbReference>
<dbReference type="SUPFAM" id="SSF53901">
    <property type="entry name" value="Thiolase-like"/>
    <property type="match status" value="2"/>
</dbReference>
<sequence length="338" mass="35610">MEDVILGCLDNVGPQAGCIARTAWLAAGFPTHVPGVTLDRQCGSSQQAVHFAAQAVMSGTADLIVAGGVQNMSMIPMGTAAGLGAQMNLDADPFEGSEGWRARYGNQPVSQFHGAEQIARQWNVSREEMEGFALESHRRAIAAIDAGRFDDEIAPIRGITQDEGPRRDTTLERMAGLAPLQEDGRLTAALASQISDGASAVLVASERAVKEYGLTPLVKIRNLAVVGSDPILMLTGPIPATQRVLERADLGIDDIGVVEINEAFASVVLAWQRELGADLDRVNVNGGAIALGHPIGASGTRLMTSLISEMRRTGSRFGLQSMCEGGGQANATILELVD</sequence>
<dbReference type="Pfam" id="PF02803">
    <property type="entry name" value="Thiolase_C"/>
    <property type="match status" value="1"/>
</dbReference>
<dbReference type="InterPro" id="IPR020617">
    <property type="entry name" value="Thiolase_C"/>
</dbReference>
<protein>
    <submittedName>
        <fullName evidence="7">Acetyl-CoA C-acetyltransferase</fullName>
        <ecNumber evidence="7">2.3.1.9</ecNumber>
    </submittedName>
</protein>
<dbReference type="GO" id="GO:0003985">
    <property type="term" value="F:acetyl-CoA C-acetyltransferase activity"/>
    <property type="evidence" value="ECO:0007669"/>
    <property type="project" value="UniProtKB-EC"/>
</dbReference>
<evidence type="ECO:0000259" key="5">
    <source>
        <dbReference type="Pfam" id="PF00108"/>
    </source>
</evidence>
<dbReference type="AlphaFoldDB" id="A0A7W9CBE7"/>
<name>A0A7W9CBE7_9MICO</name>
<evidence type="ECO:0000256" key="3">
    <source>
        <dbReference type="ARBA" id="ARBA00023315"/>
    </source>
</evidence>
<evidence type="ECO:0000256" key="2">
    <source>
        <dbReference type="ARBA" id="ARBA00022679"/>
    </source>
</evidence>
<dbReference type="InterPro" id="IPR020616">
    <property type="entry name" value="Thiolase_N"/>
</dbReference>
<dbReference type="PROSITE" id="PS00737">
    <property type="entry name" value="THIOLASE_2"/>
    <property type="match status" value="1"/>
</dbReference>
<feature type="domain" description="Thiolase C-terminal" evidence="6">
    <location>
        <begin position="214"/>
        <end position="335"/>
    </location>
</feature>
<reference evidence="7 8" key="1">
    <citation type="submission" date="2020-08" db="EMBL/GenBank/DDBJ databases">
        <title>Sequencing the genomes of 1000 actinobacteria strains.</title>
        <authorList>
            <person name="Klenk H.-P."/>
        </authorList>
    </citation>
    <scope>NUCLEOTIDE SEQUENCE [LARGE SCALE GENOMIC DNA]</scope>
    <source>
        <strain evidence="7 8">DSM 24823</strain>
    </source>
</reference>